<dbReference type="EMBL" id="WIXP02000010">
    <property type="protein sequence ID" value="KAF6204246.1"/>
    <property type="molecule type" value="Genomic_DNA"/>
</dbReference>
<dbReference type="PANTHER" id="PTHR46466">
    <property type="entry name" value="GLYOXALASE DOMAIN-CONTAINING PROTEIN 4"/>
    <property type="match status" value="1"/>
</dbReference>
<dbReference type="CDD" id="cd08358">
    <property type="entry name" value="GLOD4_N"/>
    <property type="match status" value="1"/>
</dbReference>
<name>A0A8S9X847_APOLU</name>
<evidence type="ECO:0000313" key="5">
    <source>
        <dbReference type="Proteomes" id="UP000466442"/>
    </source>
</evidence>
<accession>A0A8S9X847</accession>
<comment type="caution">
    <text evidence="4">The sequence shown here is derived from an EMBL/GenBank/DDBJ whole genome shotgun (WGS) entry which is preliminary data.</text>
</comment>
<dbReference type="PANTHER" id="PTHR46466:SF1">
    <property type="entry name" value="GLYOXALASE DOMAIN-CONTAINING PROTEIN 4"/>
    <property type="match status" value="1"/>
</dbReference>
<evidence type="ECO:0000259" key="3">
    <source>
        <dbReference type="PROSITE" id="PS51819"/>
    </source>
</evidence>
<organism evidence="4 5">
    <name type="scientific">Apolygus lucorum</name>
    <name type="common">Small green plant bug</name>
    <name type="synonym">Lygocoris lucorum</name>
    <dbReference type="NCBI Taxonomy" id="248454"/>
    <lineage>
        <taxon>Eukaryota</taxon>
        <taxon>Metazoa</taxon>
        <taxon>Ecdysozoa</taxon>
        <taxon>Arthropoda</taxon>
        <taxon>Hexapoda</taxon>
        <taxon>Insecta</taxon>
        <taxon>Pterygota</taxon>
        <taxon>Neoptera</taxon>
        <taxon>Paraneoptera</taxon>
        <taxon>Hemiptera</taxon>
        <taxon>Heteroptera</taxon>
        <taxon>Panheteroptera</taxon>
        <taxon>Cimicomorpha</taxon>
        <taxon>Miridae</taxon>
        <taxon>Mirini</taxon>
        <taxon>Apolygus</taxon>
    </lineage>
</organism>
<gene>
    <name evidence="4" type="ORF">GE061_002586</name>
</gene>
<dbReference type="Proteomes" id="UP000466442">
    <property type="component" value="Unassembled WGS sequence"/>
</dbReference>
<dbReference type="SUPFAM" id="SSF54593">
    <property type="entry name" value="Glyoxalase/Bleomycin resistance protein/Dihydroxybiphenyl dioxygenase"/>
    <property type="match status" value="2"/>
</dbReference>
<keyword evidence="2" id="KW-0677">Repeat</keyword>
<dbReference type="InterPro" id="IPR029068">
    <property type="entry name" value="Glyas_Bleomycin-R_OHBP_Dase"/>
</dbReference>
<evidence type="ECO:0000256" key="2">
    <source>
        <dbReference type="ARBA" id="ARBA00022737"/>
    </source>
</evidence>
<proteinExistence type="inferred from homology"/>
<dbReference type="InterPro" id="IPR043193">
    <property type="entry name" value="GLOD4"/>
</dbReference>
<dbReference type="InterPro" id="IPR043194">
    <property type="entry name" value="GLOD4_C"/>
</dbReference>
<dbReference type="Pfam" id="PF21701">
    <property type="entry name" value="GLOD4_C"/>
    <property type="match status" value="1"/>
</dbReference>
<evidence type="ECO:0000256" key="1">
    <source>
        <dbReference type="ARBA" id="ARBA00010363"/>
    </source>
</evidence>
<protein>
    <recommendedName>
        <fullName evidence="3">VOC domain-containing protein</fullName>
    </recommendedName>
</protein>
<dbReference type="AlphaFoldDB" id="A0A8S9X847"/>
<feature type="domain" description="VOC" evidence="3">
    <location>
        <begin position="67"/>
        <end position="191"/>
    </location>
</feature>
<dbReference type="Gene3D" id="3.10.180.10">
    <property type="entry name" value="2,3-Dihydroxybiphenyl 1,2-Dioxygenase, domain 1"/>
    <property type="match status" value="2"/>
</dbReference>
<dbReference type="Pfam" id="PF21207">
    <property type="entry name" value="GLOD4_N"/>
    <property type="match status" value="1"/>
</dbReference>
<dbReference type="InterPro" id="IPR059155">
    <property type="entry name" value="GLOD4_dom"/>
</dbReference>
<dbReference type="CDD" id="cd16357">
    <property type="entry name" value="GLOD4_C"/>
    <property type="match status" value="1"/>
</dbReference>
<dbReference type="OrthoDB" id="1545884at2759"/>
<dbReference type="PROSITE" id="PS51819">
    <property type="entry name" value="VOC"/>
    <property type="match status" value="2"/>
</dbReference>
<keyword evidence="5" id="KW-1185">Reference proteome</keyword>
<dbReference type="InterPro" id="IPR037523">
    <property type="entry name" value="VOC_core"/>
</dbReference>
<feature type="domain" description="VOC" evidence="3">
    <location>
        <begin position="199"/>
        <end position="318"/>
    </location>
</feature>
<reference evidence="4" key="1">
    <citation type="journal article" date="2021" name="Mol. Ecol. Resour.">
        <title>Apolygus lucorum genome provides insights into omnivorousness and mesophyll feeding.</title>
        <authorList>
            <person name="Liu Y."/>
            <person name="Liu H."/>
            <person name="Wang H."/>
            <person name="Huang T."/>
            <person name="Liu B."/>
            <person name="Yang B."/>
            <person name="Yin L."/>
            <person name="Li B."/>
            <person name="Zhang Y."/>
            <person name="Zhang S."/>
            <person name="Jiang F."/>
            <person name="Zhang X."/>
            <person name="Ren Y."/>
            <person name="Wang B."/>
            <person name="Wang S."/>
            <person name="Lu Y."/>
            <person name="Wu K."/>
            <person name="Fan W."/>
            <person name="Wang G."/>
        </authorList>
    </citation>
    <scope>NUCLEOTIDE SEQUENCE</scope>
    <source>
        <strain evidence="4">12Hb</strain>
    </source>
</reference>
<comment type="similarity">
    <text evidence="1">Belongs to the glyoxalase I family.</text>
</comment>
<evidence type="ECO:0000313" key="4">
    <source>
        <dbReference type="EMBL" id="KAF6204246.1"/>
    </source>
</evidence>
<sequence>MKLHHTSSIFNAEAFPLEMALTHIEAQHTDDLSGRVIGGLVSATSLISTTQGEHTKPHPLNAMSSARALHWVFKIGDRTLTAKFYREILGMKVLRHEEFTEGCAAACNGPYDNRWSKTMIGYGNESSHFVIELTYNYNIFEYKRGNEFLGITIKSKEALERARAANWGVEEVNGKFKVEAPGGYPFYIIDEPQPKNTDPVVEVSMASSNLGKTINYWRDLLKAQVISQTDNQALIGFHKDRCKMRFVETSSPIDRGQAYGRIAFAVPGAELKGIQERMEAAKTTILTPYIKLDTPGKASVVVVILADPDSHEICFVDEEGFSELSQFDPDGEKLLDRYIAKEAKDRPDIHKKST</sequence>